<dbReference type="InterPro" id="IPR021190">
    <property type="entry name" value="Pept_M10A"/>
</dbReference>
<dbReference type="Gene3D" id="3.40.390.10">
    <property type="entry name" value="Collagenase (Catalytic Domain)"/>
    <property type="match status" value="1"/>
</dbReference>
<dbReference type="PRINTS" id="PR00138">
    <property type="entry name" value="MATRIXIN"/>
</dbReference>
<proteinExistence type="predicted"/>
<evidence type="ECO:0000256" key="3">
    <source>
        <dbReference type="ARBA" id="ARBA00022801"/>
    </source>
</evidence>
<evidence type="ECO:0000313" key="7">
    <source>
        <dbReference type="EMBL" id="AJZ76671.1"/>
    </source>
</evidence>
<reference evidence="7 8" key="1">
    <citation type="journal article" date="2016" name="Sci. Rep.">
        <title>A novel ammonia-oxidizing archaeon from wastewater treatment plant: Its enrichment, physiological and genomic characteristics.</title>
        <authorList>
            <person name="Li Y."/>
            <person name="Ding K."/>
            <person name="Wen X."/>
            <person name="Zhang B."/>
            <person name="Shen B."/>
            <person name="Yang Y."/>
        </authorList>
    </citation>
    <scope>NUCLEOTIDE SEQUENCE [LARGE SCALE GENOMIC DNA]</scope>
    <source>
        <strain evidence="7 8">SAT1</strain>
    </source>
</reference>
<evidence type="ECO:0000256" key="2">
    <source>
        <dbReference type="ARBA" id="ARBA00022723"/>
    </source>
</evidence>
<dbReference type="SMART" id="SM00235">
    <property type="entry name" value="ZnMc"/>
    <property type="match status" value="1"/>
</dbReference>
<organism evidence="7 8">
    <name type="scientific">Candidatus Nitrosotenuis cloacae</name>
    <dbReference type="NCBI Taxonomy" id="1603555"/>
    <lineage>
        <taxon>Archaea</taxon>
        <taxon>Nitrososphaerota</taxon>
        <taxon>Candidatus Nitrosotenuis</taxon>
    </lineage>
</organism>
<dbReference type="EMBL" id="CP011097">
    <property type="protein sequence ID" value="AJZ76671.1"/>
    <property type="molecule type" value="Genomic_DNA"/>
</dbReference>
<keyword evidence="5" id="KW-1133">Transmembrane helix</keyword>
<dbReference type="KEGG" id="tah:SU86_005620"/>
<dbReference type="InterPro" id="IPR001818">
    <property type="entry name" value="Pept_M10_metallopeptidase"/>
</dbReference>
<keyword evidence="5" id="KW-0472">Membrane</keyword>
<sequence>MSKIQKEIKKSRSKILLIAEIAVLPVVFLMLLMSGVTDSIFIGDSKEPPNVLKTKYFTENLRGDTVDVWKSWRLVDSKINVNILKSPRVSEHQLEVIRNSIMSEETQEFDDSLVHKGPKGSKSTYYVGWAGALKEASKQETKYNIPTKFEFVENNGIGDIIITLSNIKDSDGYTGYTKSVTQDNEILKSFITIYDISNLTDDQLETILRHEFGHALGLGHSTATEDLMAPTIDMTIPYISDCNIDAIVNLYNANEDSQTVCEK</sequence>
<dbReference type="GO" id="GO:0008270">
    <property type="term" value="F:zinc ion binding"/>
    <property type="evidence" value="ECO:0007669"/>
    <property type="project" value="InterPro"/>
</dbReference>
<dbReference type="InterPro" id="IPR006026">
    <property type="entry name" value="Peptidase_Metallo"/>
</dbReference>
<evidence type="ECO:0000259" key="6">
    <source>
        <dbReference type="SMART" id="SM00235"/>
    </source>
</evidence>
<accession>A0A3G1B948</accession>
<gene>
    <name evidence="7" type="ORF">SU86_005620</name>
</gene>
<dbReference type="SUPFAM" id="SSF55486">
    <property type="entry name" value="Metalloproteases ('zincins'), catalytic domain"/>
    <property type="match status" value="1"/>
</dbReference>
<dbReference type="AlphaFoldDB" id="A0A3G1B948"/>
<feature type="transmembrane region" description="Helical" evidence="5">
    <location>
        <begin position="15"/>
        <end position="36"/>
    </location>
</feature>
<dbReference type="Proteomes" id="UP000266745">
    <property type="component" value="Chromosome"/>
</dbReference>
<protein>
    <recommendedName>
        <fullName evidence="6">Peptidase metallopeptidase domain-containing protein</fullName>
    </recommendedName>
</protein>
<dbReference type="GO" id="GO:0004222">
    <property type="term" value="F:metalloendopeptidase activity"/>
    <property type="evidence" value="ECO:0007669"/>
    <property type="project" value="InterPro"/>
</dbReference>
<name>A0A3G1B948_9ARCH</name>
<feature type="domain" description="Peptidase metallopeptidase" evidence="6">
    <location>
        <begin position="68"/>
        <end position="253"/>
    </location>
</feature>
<evidence type="ECO:0000256" key="1">
    <source>
        <dbReference type="ARBA" id="ARBA00022670"/>
    </source>
</evidence>
<evidence type="ECO:0000313" key="8">
    <source>
        <dbReference type="Proteomes" id="UP000266745"/>
    </source>
</evidence>
<dbReference type="GO" id="GO:0006508">
    <property type="term" value="P:proteolysis"/>
    <property type="evidence" value="ECO:0007669"/>
    <property type="project" value="UniProtKB-KW"/>
</dbReference>
<keyword evidence="8" id="KW-1185">Reference proteome</keyword>
<evidence type="ECO:0000256" key="4">
    <source>
        <dbReference type="ARBA" id="ARBA00022833"/>
    </source>
</evidence>
<keyword evidence="5" id="KW-0812">Transmembrane</keyword>
<evidence type="ECO:0000256" key="5">
    <source>
        <dbReference type="SAM" id="Phobius"/>
    </source>
</evidence>
<dbReference type="InterPro" id="IPR024079">
    <property type="entry name" value="MetalloPept_cat_dom_sf"/>
</dbReference>
<keyword evidence="1" id="KW-0645">Protease</keyword>
<dbReference type="Pfam" id="PF00413">
    <property type="entry name" value="Peptidase_M10"/>
    <property type="match status" value="1"/>
</dbReference>
<keyword evidence="2" id="KW-0479">Metal-binding</keyword>
<keyword evidence="4" id="KW-0862">Zinc</keyword>
<dbReference type="GO" id="GO:0031012">
    <property type="term" value="C:extracellular matrix"/>
    <property type="evidence" value="ECO:0007669"/>
    <property type="project" value="InterPro"/>
</dbReference>
<keyword evidence="3" id="KW-0378">Hydrolase</keyword>